<organism evidence="1">
    <name type="scientific">Phakopsora pachyrhizi</name>
    <name type="common">Asian soybean rust disease fungus</name>
    <dbReference type="NCBI Taxonomy" id="170000"/>
    <lineage>
        <taxon>Eukaryota</taxon>
        <taxon>Fungi</taxon>
        <taxon>Dikarya</taxon>
        <taxon>Basidiomycota</taxon>
        <taxon>Pucciniomycotina</taxon>
        <taxon>Pucciniomycetes</taxon>
        <taxon>Pucciniales</taxon>
        <taxon>Phakopsoraceae</taxon>
        <taxon>Phakopsora</taxon>
    </lineage>
</organism>
<protein>
    <submittedName>
        <fullName evidence="1">Uncharacterized protein</fullName>
    </submittedName>
</protein>
<sequence length="109" mass="12842">MPHLELFHLQDHLHFQQSLHRCLQSLPRDQETKLVKLSCFLHLKTNPSGEYRHYNHKSLKLFRIDVGNFCAKARICRPNERAFASDHALIRSHRSVSSSCQYLKLMAFL</sequence>
<dbReference type="AlphaFoldDB" id="A0A0S1MIN6"/>
<dbReference type="EMBL" id="KT246656">
    <property type="protein sequence ID" value="ALL40747.1"/>
    <property type="molecule type" value="mRNA"/>
</dbReference>
<name>A0A0S1MIN6_PHAPC</name>
<accession>A0A0S1MIN6</accession>
<reference evidence="1" key="1">
    <citation type="submission" date="2015-07" db="EMBL/GenBank/DDBJ databases">
        <title>Elucidating the P. pachyrhizi secretome and potential effectors.</title>
        <authorList>
            <person name="de Carvalho M.C.C.G."/>
            <person name="Nascimento L.C."/>
            <person name="Darben L.M."/>
            <person name="Polizel-Podanosqui A.M."/>
            <person name="Lopes-Caitar V.S."/>
            <person name="Rocha C.S."/>
            <person name="Qi M."/>
            <person name="Carazolle M."/>
            <person name="Kuwahara M.K."/>
            <person name="Pereira G.A.G."/>
            <person name="Abdelnoor R.V."/>
            <person name="Whitham S.A."/>
            <person name="Marcelino-Guimaraes F.C."/>
        </authorList>
    </citation>
    <scope>NUCLEOTIDE SEQUENCE</scope>
</reference>
<evidence type="ECO:0000313" key="1">
    <source>
        <dbReference type="EMBL" id="ALL40747.1"/>
    </source>
</evidence>
<proteinExistence type="evidence at transcript level"/>